<dbReference type="GO" id="GO:0005856">
    <property type="term" value="C:cytoskeleton"/>
    <property type="evidence" value="ECO:0007669"/>
    <property type="project" value="UniProtKB-ARBA"/>
</dbReference>
<dbReference type="InterPro" id="IPR030379">
    <property type="entry name" value="G_SEPTIN_dom"/>
</dbReference>
<dbReference type="InterPro" id="IPR016491">
    <property type="entry name" value="Septin"/>
</dbReference>
<dbReference type="SUPFAM" id="SSF52540">
    <property type="entry name" value="P-loop containing nucleoside triphosphate hydrolases"/>
    <property type="match status" value="1"/>
</dbReference>
<feature type="region of interest" description="Disordered" evidence="8">
    <location>
        <begin position="587"/>
        <end position="607"/>
    </location>
</feature>
<keyword evidence="5 7" id="KW-0342">GTP-binding</keyword>
<feature type="region of interest" description="Disordered" evidence="8">
    <location>
        <begin position="1"/>
        <end position="34"/>
    </location>
</feature>
<evidence type="ECO:0000256" key="4">
    <source>
        <dbReference type="ARBA" id="ARBA00023054"/>
    </source>
</evidence>
<reference evidence="10" key="1">
    <citation type="submission" date="2021-02" db="EMBL/GenBank/DDBJ databases">
        <authorList>
            <person name="Nowell W R."/>
        </authorList>
    </citation>
    <scope>NUCLEOTIDE SEQUENCE</scope>
</reference>
<evidence type="ECO:0000313" key="11">
    <source>
        <dbReference type="Proteomes" id="UP000663828"/>
    </source>
</evidence>
<accession>A0A815CAJ5</accession>
<comment type="similarity">
    <text evidence="7">Belongs to the TRAFAC class TrmE-Era-EngA-EngB-Septin-like GTPase superfamily. Septin GTPase family.</text>
</comment>
<dbReference type="Gene3D" id="3.40.50.300">
    <property type="entry name" value="P-loop containing nucleotide triphosphate hydrolases"/>
    <property type="match status" value="1"/>
</dbReference>
<dbReference type="PANTHER" id="PTHR18884">
    <property type="entry name" value="SEPTIN"/>
    <property type="match status" value="1"/>
</dbReference>
<dbReference type="AlphaFoldDB" id="A0A815CAJ5"/>
<evidence type="ECO:0000259" key="9">
    <source>
        <dbReference type="PROSITE" id="PS51719"/>
    </source>
</evidence>
<dbReference type="InterPro" id="IPR027417">
    <property type="entry name" value="P-loop_NTPase"/>
</dbReference>
<protein>
    <recommendedName>
        <fullName evidence="9">Septin-type G domain-containing protein</fullName>
    </recommendedName>
</protein>
<dbReference type="CDD" id="cd01850">
    <property type="entry name" value="CDC_Septin"/>
    <property type="match status" value="1"/>
</dbReference>
<dbReference type="GO" id="GO:0005525">
    <property type="term" value="F:GTP binding"/>
    <property type="evidence" value="ECO:0007669"/>
    <property type="project" value="UniProtKB-KW"/>
</dbReference>
<dbReference type="EMBL" id="CAJNOR010002344">
    <property type="protein sequence ID" value="CAF1281093.1"/>
    <property type="molecule type" value="Genomic_DNA"/>
</dbReference>
<evidence type="ECO:0000256" key="3">
    <source>
        <dbReference type="ARBA" id="ARBA00022741"/>
    </source>
</evidence>
<feature type="compositionally biased region" description="Pro residues" evidence="8">
    <location>
        <begin position="106"/>
        <end position="122"/>
    </location>
</feature>
<feature type="region of interest" description="Disordered" evidence="8">
    <location>
        <begin position="73"/>
        <end position="149"/>
    </location>
</feature>
<feature type="compositionally biased region" description="Polar residues" evidence="8">
    <location>
        <begin position="1"/>
        <end position="27"/>
    </location>
</feature>
<keyword evidence="4" id="KW-0175">Coiled coil</keyword>
<evidence type="ECO:0000256" key="6">
    <source>
        <dbReference type="ARBA" id="ARBA00023306"/>
    </source>
</evidence>
<evidence type="ECO:0000256" key="2">
    <source>
        <dbReference type="ARBA" id="ARBA00022618"/>
    </source>
</evidence>
<gene>
    <name evidence="10" type="ORF">XAT740_LOCUS27821</name>
</gene>
<dbReference type="FunFam" id="3.40.50.300:FF:000162">
    <property type="entry name" value="septin-7 isoform X1"/>
    <property type="match status" value="1"/>
</dbReference>
<organism evidence="10 11">
    <name type="scientific">Adineta ricciae</name>
    <name type="common">Rotifer</name>
    <dbReference type="NCBI Taxonomy" id="249248"/>
    <lineage>
        <taxon>Eukaryota</taxon>
        <taxon>Metazoa</taxon>
        <taxon>Spiralia</taxon>
        <taxon>Gnathifera</taxon>
        <taxon>Rotifera</taxon>
        <taxon>Eurotatoria</taxon>
        <taxon>Bdelloidea</taxon>
        <taxon>Adinetida</taxon>
        <taxon>Adinetidae</taxon>
        <taxon>Adineta</taxon>
    </lineage>
</organism>
<evidence type="ECO:0000256" key="8">
    <source>
        <dbReference type="SAM" id="MobiDB-lite"/>
    </source>
</evidence>
<comment type="subcellular location">
    <subcellularLocation>
        <location evidence="1">Cleavage furrow</location>
    </subcellularLocation>
</comment>
<name>A0A815CAJ5_ADIRI</name>
<evidence type="ECO:0000313" key="10">
    <source>
        <dbReference type="EMBL" id="CAF1281093.1"/>
    </source>
</evidence>
<keyword evidence="11" id="KW-1185">Reference proteome</keyword>
<dbReference type="GO" id="GO:0051301">
    <property type="term" value="P:cell division"/>
    <property type="evidence" value="ECO:0007669"/>
    <property type="project" value="UniProtKB-KW"/>
</dbReference>
<feature type="domain" description="Septin-type G" evidence="9">
    <location>
        <begin position="225"/>
        <end position="493"/>
    </location>
</feature>
<evidence type="ECO:0000256" key="1">
    <source>
        <dbReference type="ARBA" id="ARBA00004626"/>
    </source>
</evidence>
<sequence length="607" mass="69655">MSSTLTSDQSYSQDSNEKTNFNITNPLSSSSFSTSTSRYQSTVMNKYPNLLKSDFTHPLSTLKQLNQILSDQQTTMNNRNRRSDQYLRSTSNSNGTKTAENSIVDSPPPVPPPPPPPPPLPPSSTSTSTSTLTSLTNRKSSPHRITIDDLHQSPLLQSLSSSNSDYYRPLPSLSSSSPISKLLSARRESELNKDQQQTAPRIREISSNVGFVSLPDQVHRRAVKKGFEFNLMVVGQSGLGKSTFINTLFQTELYGQDFPSTVHRKKKTVTIDSSSIILKEKGVQLRLTIVDTPGFGDSVDNSNCWQPIIDYIDSKYEEYLNAESRVVRKAHIIDNRIHACLYFITPSGHSLQSLDIEFMKRLHDRVNIIPVIAKADTLTSDELRLFKKSIMQDITNEKIKLYEFPDHNDENKLNKTYKDKVPFAIVGSNFVLERGTKRSRVRQYAWGTVDVEDEAHSDFIALRSMIIKTNLNDLRDVTHNNHYENYRYKKLSSFNANETKNGKLLQAPSINKNLLSQLEDERMETEARLDKMSRDMENVYQTKVEEKLQRLEENKQNLLKTQETFQVNIQQEEQRIEQKRQEFERNRRQWEENFNKSGFYDQNSSHS</sequence>
<feature type="compositionally biased region" description="Low complexity" evidence="8">
    <location>
        <begin position="123"/>
        <end position="136"/>
    </location>
</feature>
<keyword evidence="6" id="KW-0131">Cell cycle</keyword>
<proteinExistence type="inferred from homology"/>
<keyword evidence="2" id="KW-0132">Cell division</keyword>
<dbReference type="PROSITE" id="PS51719">
    <property type="entry name" value="G_SEPTIN"/>
    <property type="match status" value="1"/>
</dbReference>
<feature type="compositionally biased region" description="Polar residues" evidence="8">
    <location>
        <begin position="86"/>
        <end position="104"/>
    </location>
</feature>
<evidence type="ECO:0000256" key="7">
    <source>
        <dbReference type="RuleBase" id="RU004560"/>
    </source>
</evidence>
<dbReference type="GO" id="GO:0032154">
    <property type="term" value="C:cleavage furrow"/>
    <property type="evidence" value="ECO:0007669"/>
    <property type="project" value="UniProtKB-SubCell"/>
</dbReference>
<dbReference type="Pfam" id="PF00735">
    <property type="entry name" value="Septin"/>
    <property type="match status" value="1"/>
</dbReference>
<dbReference type="Proteomes" id="UP000663828">
    <property type="component" value="Unassembled WGS sequence"/>
</dbReference>
<comment type="caution">
    <text evidence="10">The sequence shown here is derived from an EMBL/GenBank/DDBJ whole genome shotgun (WGS) entry which is preliminary data.</text>
</comment>
<keyword evidence="3 7" id="KW-0547">Nucleotide-binding</keyword>
<evidence type="ECO:0000256" key="5">
    <source>
        <dbReference type="ARBA" id="ARBA00023134"/>
    </source>
</evidence>